<comment type="caution">
    <text evidence="11">The sequence shown here is derived from an EMBL/GenBank/DDBJ whole genome shotgun (WGS) entry which is preliminary data.</text>
</comment>
<dbReference type="Pfam" id="PF01544">
    <property type="entry name" value="CorA"/>
    <property type="match status" value="1"/>
</dbReference>
<sequence>MYVLQSKCKQILQYFESQQKMGFTEPVYLNLAKLSVPKNTTENTSTNPPSSSSPSAKEEGQTKKTSETSTTAFDIPKIKTDLNIAINDMTALIREFGTVLGNHHDLRSMHLTDRKNARLLEEFSTGSNEWPVATPFKYEDNTALGGWDSTSPDSRRYDQIELIMENYLWQFEEIQHRMRLLLDEVETHEKTSNYALNRNRNEIMRVTAKLTVLTMGFSYCALVTSMFGMNLDSHLEHNPYAFWTIASAMGALVPIAIYKWFKYRLKKKNIWL</sequence>
<evidence type="ECO:0000256" key="7">
    <source>
        <dbReference type="ARBA" id="ARBA00023065"/>
    </source>
</evidence>
<keyword evidence="8 10" id="KW-0472">Membrane</keyword>
<keyword evidence="6 10" id="KW-1133">Transmembrane helix</keyword>
<evidence type="ECO:0000256" key="4">
    <source>
        <dbReference type="ARBA" id="ARBA00022842"/>
    </source>
</evidence>
<dbReference type="EMBL" id="ASPP01008160">
    <property type="protein sequence ID" value="ETO25990.1"/>
    <property type="molecule type" value="Genomic_DNA"/>
</dbReference>
<evidence type="ECO:0000313" key="12">
    <source>
        <dbReference type="Proteomes" id="UP000023152"/>
    </source>
</evidence>
<dbReference type="PANTHER" id="PTHR13890:SF0">
    <property type="entry name" value="MAGNESIUM TRANSPORTER MRS2 HOMOLOG, MITOCHONDRIAL"/>
    <property type="match status" value="1"/>
</dbReference>
<dbReference type="GO" id="GO:0016020">
    <property type="term" value="C:membrane"/>
    <property type="evidence" value="ECO:0007669"/>
    <property type="project" value="UniProtKB-SubCell"/>
</dbReference>
<dbReference type="GO" id="GO:0015095">
    <property type="term" value="F:magnesium ion transmembrane transporter activity"/>
    <property type="evidence" value="ECO:0007669"/>
    <property type="project" value="TreeGrafter"/>
</dbReference>
<dbReference type="InterPro" id="IPR002523">
    <property type="entry name" value="MgTranspt_CorA/ZnTranspt_ZntB"/>
</dbReference>
<keyword evidence="7" id="KW-0406">Ion transport</keyword>
<dbReference type="OrthoDB" id="10251508at2759"/>
<evidence type="ECO:0000256" key="3">
    <source>
        <dbReference type="ARBA" id="ARBA00022692"/>
    </source>
</evidence>
<proteinExistence type="predicted"/>
<keyword evidence="3 10" id="KW-0812">Transmembrane</keyword>
<dbReference type="AlphaFoldDB" id="X6NI46"/>
<reference evidence="11 12" key="1">
    <citation type="journal article" date="2013" name="Curr. Biol.">
        <title>The Genome of the Foraminiferan Reticulomyxa filosa.</title>
        <authorList>
            <person name="Glockner G."/>
            <person name="Hulsmann N."/>
            <person name="Schleicher M."/>
            <person name="Noegel A.A."/>
            <person name="Eichinger L."/>
            <person name="Gallinger C."/>
            <person name="Pawlowski J."/>
            <person name="Sierra R."/>
            <person name="Euteneuer U."/>
            <person name="Pillet L."/>
            <person name="Moustafa A."/>
            <person name="Platzer M."/>
            <person name="Groth M."/>
            <person name="Szafranski K."/>
            <person name="Schliwa M."/>
        </authorList>
    </citation>
    <scope>NUCLEOTIDE SEQUENCE [LARGE SCALE GENOMIC DNA]</scope>
</reference>
<dbReference type="InterPro" id="IPR039204">
    <property type="entry name" value="MRS2-like"/>
</dbReference>
<name>X6NI46_RETFI</name>
<accession>X6NI46</accession>
<evidence type="ECO:0000256" key="9">
    <source>
        <dbReference type="SAM" id="MobiDB-lite"/>
    </source>
</evidence>
<feature type="compositionally biased region" description="Low complexity" evidence="9">
    <location>
        <begin position="39"/>
        <end position="55"/>
    </location>
</feature>
<feature type="compositionally biased region" description="Basic and acidic residues" evidence="9">
    <location>
        <begin position="56"/>
        <end position="66"/>
    </location>
</feature>
<evidence type="ECO:0000256" key="5">
    <source>
        <dbReference type="ARBA" id="ARBA00022946"/>
    </source>
</evidence>
<organism evidence="11 12">
    <name type="scientific">Reticulomyxa filosa</name>
    <dbReference type="NCBI Taxonomy" id="46433"/>
    <lineage>
        <taxon>Eukaryota</taxon>
        <taxon>Sar</taxon>
        <taxon>Rhizaria</taxon>
        <taxon>Retaria</taxon>
        <taxon>Foraminifera</taxon>
        <taxon>Monothalamids</taxon>
        <taxon>Reticulomyxidae</taxon>
        <taxon>Reticulomyxa</taxon>
    </lineage>
</organism>
<feature type="region of interest" description="Disordered" evidence="9">
    <location>
        <begin position="38"/>
        <end position="70"/>
    </location>
</feature>
<dbReference type="Gene3D" id="1.20.58.340">
    <property type="entry name" value="Magnesium transport protein CorA, transmembrane region"/>
    <property type="match status" value="2"/>
</dbReference>
<gene>
    <name evidence="11" type="ORF">RFI_11150</name>
</gene>
<dbReference type="Proteomes" id="UP000023152">
    <property type="component" value="Unassembled WGS sequence"/>
</dbReference>
<evidence type="ECO:0000256" key="1">
    <source>
        <dbReference type="ARBA" id="ARBA00004141"/>
    </source>
</evidence>
<dbReference type="SUPFAM" id="SSF144083">
    <property type="entry name" value="Magnesium transport protein CorA, transmembrane region"/>
    <property type="match status" value="1"/>
</dbReference>
<feature type="transmembrane region" description="Helical" evidence="10">
    <location>
        <begin position="206"/>
        <end position="228"/>
    </location>
</feature>
<keyword evidence="5" id="KW-0809">Transit peptide</keyword>
<evidence type="ECO:0000313" key="11">
    <source>
        <dbReference type="EMBL" id="ETO25990.1"/>
    </source>
</evidence>
<dbReference type="PANTHER" id="PTHR13890">
    <property type="entry name" value="RNA SPLICING PROTEIN MRS2, MITOCHONDRIAL"/>
    <property type="match status" value="1"/>
</dbReference>
<evidence type="ECO:0000256" key="10">
    <source>
        <dbReference type="SAM" id="Phobius"/>
    </source>
</evidence>
<feature type="transmembrane region" description="Helical" evidence="10">
    <location>
        <begin position="240"/>
        <end position="261"/>
    </location>
</feature>
<dbReference type="InterPro" id="IPR045863">
    <property type="entry name" value="CorA_TM1_TM2"/>
</dbReference>
<protein>
    <submittedName>
        <fullName evidence="11">Putative magnesium transporter, CorA-like protein</fullName>
    </submittedName>
</protein>
<keyword evidence="2" id="KW-0813">Transport</keyword>
<keyword evidence="4" id="KW-0460">Magnesium</keyword>
<comment type="subcellular location">
    <subcellularLocation>
        <location evidence="1">Membrane</location>
        <topology evidence="1">Multi-pass membrane protein</topology>
    </subcellularLocation>
</comment>
<evidence type="ECO:0000256" key="8">
    <source>
        <dbReference type="ARBA" id="ARBA00023136"/>
    </source>
</evidence>
<evidence type="ECO:0000256" key="2">
    <source>
        <dbReference type="ARBA" id="ARBA00022448"/>
    </source>
</evidence>
<evidence type="ECO:0000256" key="6">
    <source>
        <dbReference type="ARBA" id="ARBA00022989"/>
    </source>
</evidence>
<keyword evidence="12" id="KW-1185">Reference proteome</keyword>